<comment type="caution">
    <text evidence="3">The sequence shown here is derived from an EMBL/GenBank/DDBJ whole genome shotgun (WGS) entry which is preliminary data.</text>
</comment>
<keyword evidence="2" id="KW-1133">Transmembrane helix</keyword>
<feature type="transmembrane region" description="Helical" evidence="2">
    <location>
        <begin position="50"/>
        <end position="71"/>
    </location>
</feature>
<feature type="compositionally biased region" description="Basic and acidic residues" evidence="1">
    <location>
        <begin position="194"/>
        <end position="204"/>
    </location>
</feature>
<gene>
    <name evidence="3" type="ORF">BHE90_007715</name>
</gene>
<feature type="transmembrane region" description="Helical" evidence="2">
    <location>
        <begin position="20"/>
        <end position="38"/>
    </location>
</feature>
<keyword evidence="4" id="KW-1185">Reference proteome</keyword>
<feature type="transmembrane region" description="Helical" evidence="2">
    <location>
        <begin position="77"/>
        <end position="97"/>
    </location>
</feature>
<proteinExistence type="predicted"/>
<protein>
    <recommendedName>
        <fullName evidence="5">Potassium channel domain-containing protein</fullName>
    </recommendedName>
</protein>
<sequence length="258" mass="28906">MSRVLSIRKYLPPLNFITTHYAYFIVICLISSVIFWRSSDSTSPISYTDSLFLVVSAMTEAGLNTVNLSALTTWQQTILFLLIMLGSTIWVSMWTVLARKHVFEKRFDDIVRIEIARSHSQRRNSISLNLPKLRKAISFRKAQTVPVPERTLPAIGSRALENGVDSQVAKAMPRPRRALSLPDLDPVEQPKNSPEPKPKLKPEPEPEPSSPDDVDRHIVFVDTTPQRAEGSSANSTGTSYFNQNHPIRRNGVSKTPAG</sequence>
<organism evidence="3 4">
    <name type="scientific">Fusarium euwallaceae</name>
    <dbReference type="NCBI Taxonomy" id="1147111"/>
    <lineage>
        <taxon>Eukaryota</taxon>
        <taxon>Fungi</taxon>
        <taxon>Dikarya</taxon>
        <taxon>Ascomycota</taxon>
        <taxon>Pezizomycotina</taxon>
        <taxon>Sordariomycetes</taxon>
        <taxon>Hypocreomycetidae</taxon>
        <taxon>Hypocreales</taxon>
        <taxon>Nectriaceae</taxon>
        <taxon>Fusarium</taxon>
        <taxon>Fusarium solani species complex</taxon>
    </lineage>
</organism>
<name>A0A430LQ33_9HYPO</name>
<keyword evidence="2" id="KW-0472">Membrane</keyword>
<dbReference type="PANTHER" id="PTHR31064:SF37">
    <property type="entry name" value="TRANSPORTER, PUTATIVE (EUROFUNG)-RELATED"/>
    <property type="match status" value="1"/>
</dbReference>
<dbReference type="GO" id="GO:0140107">
    <property type="term" value="F:high-affinity potassium ion transmembrane transporter activity"/>
    <property type="evidence" value="ECO:0007669"/>
    <property type="project" value="TreeGrafter"/>
</dbReference>
<dbReference type="GO" id="GO:1990573">
    <property type="term" value="P:potassium ion import across plasma membrane"/>
    <property type="evidence" value="ECO:0007669"/>
    <property type="project" value="TreeGrafter"/>
</dbReference>
<evidence type="ECO:0000313" key="4">
    <source>
        <dbReference type="Proteomes" id="UP000287124"/>
    </source>
</evidence>
<reference evidence="3 4" key="1">
    <citation type="submission" date="2017-06" db="EMBL/GenBank/DDBJ databases">
        <title>Comparative genomic analysis of Ambrosia Fusariam Clade fungi.</title>
        <authorList>
            <person name="Stajich J.E."/>
            <person name="Carrillo J."/>
            <person name="Kijimoto T."/>
            <person name="Eskalen A."/>
            <person name="O'Donnell K."/>
            <person name="Kasson M."/>
        </authorList>
    </citation>
    <scope>NUCLEOTIDE SEQUENCE [LARGE SCALE GENOMIC DNA]</scope>
    <source>
        <strain evidence="3 4">UCR1854</strain>
    </source>
</reference>
<evidence type="ECO:0000256" key="2">
    <source>
        <dbReference type="SAM" id="Phobius"/>
    </source>
</evidence>
<dbReference type="PANTHER" id="PTHR31064">
    <property type="entry name" value="POTASSIUM TRANSPORT PROTEIN DDB_G0292412-RELATED"/>
    <property type="match status" value="1"/>
</dbReference>
<evidence type="ECO:0000313" key="3">
    <source>
        <dbReference type="EMBL" id="RTE77832.1"/>
    </source>
</evidence>
<feature type="compositionally biased region" description="Polar residues" evidence="1">
    <location>
        <begin position="223"/>
        <end position="245"/>
    </location>
</feature>
<evidence type="ECO:0000256" key="1">
    <source>
        <dbReference type="SAM" id="MobiDB-lite"/>
    </source>
</evidence>
<accession>A0A430LQ33</accession>
<dbReference type="GO" id="GO:0030007">
    <property type="term" value="P:intracellular potassium ion homeostasis"/>
    <property type="evidence" value="ECO:0007669"/>
    <property type="project" value="TreeGrafter"/>
</dbReference>
<feature type="region of interest" description="Disordered" evidence="1">
    <location>
        <begin position="164"/>
        <end position="258"/>
    </location>
</feature>
<dbReference type="EMBL" id="MIKF01000111">
    <property type="protein sequence ID" value="RTE77832.1"/>
    <property type="molecule type" value="Genomic_DNA"/>
</dbReference>
<keyword evidence="2" id="KW-0812">Transmembrane</keyword>
<dbReference type="Proteomes" id="UP000287124">
    <property type="component" value="Unassembled WGS sequence"/>
</dbReference>
<dbReference type="SUPFAM" id="SSF81324">
    <property type="entry name" value="Voltage-gated potassium channels"/>
    <property type="match status" value="1"/>
</dbReference>
<dbReference type="AlphaFoldDB" id="A0A430LQ33"/>
<evidence type="ECO:0008006" key="5">
    <source>
        <dbReference type="Google" id="ProtNLM"/>
    </source>
</evidence>
<dbReference type="GO" id="GO:0005886">
    <property type="term" value="C:plasma membrane"/>
    <property type="evidence" value="ECO:0007669"/>
    <property type="project" value="TreeGrafter"/>
</dbReference>
<dbReference type="InterPro" id="IPR051143">
    <property type="entry name" value="TrkH_K-transport"/>
</dbReference>